<dbReference type="InterPro" id="IPR001387">
    <property type="entry name" value="Cro/C1-type_HTH"/>
</dbReference>
<organism evidence="2">
    <name type="scientific">Gordonia rubripertincta</name>
    <name type="common">Rhodococcus corallinus</name>
    <dbReference type="NCBI Taxonomy" id="36822"/>
    <lineage>
        <taxon>Bacteria</taxon>
        <taxon>Bacillati</taxon>
        <taxon>Actinomycetota</taxon>
        <taxon>Actinomycetes</taxon>
        <taxon>Mycobacteriales</taxon>
        <taxon>Gordoniaceae</taxon>
        <taxon>Gordonia</taxon>
    </lineage>
</organism>
<reference evidence="2" key="1">
    <citation type="submission" date="2023-04" db="EMBL/GenBank/DDBJ databases">
        <title>Characterization and analysis of the complete genome of Gordonia rubripertincta 112, the degrader of aromatic and aliphatic compounds.</title>
        <authorList>
            <person name="Frantsuzova E."/>
            <person name="Bogun A."/>
            <person name="Delegan Y."/>
        </authorList>
    </citation>
    <scope>NUCLEOTIDE SEQUENCE</scope>
    <source>
        <strain evidence="2">112</strain>
        <plasmid evidence="2">p1517_part_1</plasmid>
    </source>
</reference>
<keyword evidence="2" id="KW-0614">Plasmid</keyword>
<geneLocation type="plasmid" evidence="2">
    <name>p1517_part_1</name>
</geneLocation>
<dbReference type="InterPro" id="IPR010982">
    <property type="entry name" value="Lambda_DNA-bd_dom_sf"/>
</dbReference>
<dbReference type="SUPFAM" id="SSF47413">
    <property type="entry name" value="lambda repressor-like DNA-binding domains"/>
    <property type="match status" value="1"/>
</dbReference>
<comment type="caution">
    <text evidence="2">The sequence shown here is derived from an EMBL/GenBank/DDBJ whole genome shotgun (WGS) entry which is preliminary data.</text>
</comment>
<dbReference type="EMBL" id="JARUXG010000015">
    <property type="protein sequence ID" value="MDG6782973.1"/>
    <property type="molecule type" value="Genomic_DNA"/>
</dbReference>
<evidence type="ECO:0000313" key="2">
    <source>
        <dbReference type="EMBL" id="MDG6782973.1"/>
    </source>
</evidence>
<gene>
    <name evidence="2" type="ORF">QBL07_19320</name>
</gene>
<protein>
    <submittedName>
        <fullName evidence="2">Helix-turn-helix transcriptional regulator</fullName>
    </submittedName>
</protein>
<dbReference type="SMART" id="SM00530">
    <property type="entry name" value="HTH_XRE"/>
    <property type="match status" value="1"/>
</dbReference>
<name>A0AAW6RED5_GORRU</name>
<dbReference type="Pfam" id="PF01381">
    <property type="entry name" value="HTH_3"/>
    <property type="match status" value="1"/>
</dbReference>
<feature type="domain" description="HTH cro/C1-type" evidence="1">
    <location>
        <begin position="39"/>
        <end position="94"/>
    </location>
</feature>
<dbReference type="AlphaFoldDB" id="A0AAW6RED5"/>
<accession>A0AAW6RED5</accession>
<dbReference type="RefSeq" id="WP_269555223.1">
    <property type="nucleotide sequence ID" value="NZ_CP178555.1"/>
</dbReference>
<dbReference type="GO" id="GO:0003677">
    <property type="term" value="F:DNA binding"/>
    <property type="evidence" value="ECO:0007669"/>
    <property type="project" value="InterPro"/>
</dbReference>
<dbReference type="CDD" id="cd00093">
    <property type="entry name" value="HTH_XRE"/>
    <property type="match status" value="1"/>
</dbReference>
<dbReference type="PROSITE" id="PS50943">
    <property type="entry name" value="HTH_CROC1"/>
    <property type="match status" value="1"/>
</dbReference>
<proteinExistence type="predicted"/>
<sequence length="112" mass="12104">MSAVFNKLLEVESQDPEFVRAYAAESARIAAIDHIINQLDDARVGENVSKAALARAIGVDPSTVRRLLSAESVNPTLSTVAEAAAALGMKLTLTPMSEEERTRYTNPMRQCA</sequence>
<dbReference type="Gene3D" id="1.10.260.40">
    <property type="entry name" value="lambda repressor-like DNA-binding domains"/>
    <property type="match status" value="1"/>
</dbReference>
<evidence type="ECO:0000259" key="1">
    <source>
        <dbReference type="PROSITE" id="PS50943"/>
    </source>
</evidence>